<dbReference type="PANTHER" id="PTHR46395">
    <property type="entry name" value="ADP-RIBOSYLATION FACTOR GTPASE-ACTIVATING PROTEIN 1"/>
    <property type="match status" value="1"/>
</dbReference>
<name>A0A814H5X6_9BILA</name>
<evidence type="ECO:0000313" key="9">
    <source>
        <dbReference type="EMBL" id="CAF3702978.1"/>
    </source>
</evidence>
<dbReference type="GO" id="GO:0000139">
    <property type="term" value="C:Golgi membrane"/>
    <property type="evidence" value="ECO:0007669"/>
    <property type="project" value="TreeGrafter"/>
</dbReference>
<evidence type="ECO:0000313" key="10">
    <source>
        <dbReference type="Proteomes" id="UP000663845"/>
    </source>
</evidence>
<keyword evidence="3 5" id="KW-0863">Zinc-finger</keyword>
<keyword evidence="4" id="KW-0862">Zinc</keyword>
<feature type="compositionally biased region" description="Basic and acidic residues" evidence="6">
    <location>
        <begin position="410"/>
        <end position="420"/>
    </location>
</feature>
<dbReference type="InterPro" id="IPR038508">
    <property type="entry name" value="ArfGAP_dom_sf"/>
</dbReference>
<feature type="compositionally biased region" description="Polar residues" evidence="6">
    <location>
        <begin position="313"/>
        <end position="369"/>
    </location>
</feature>
<evidence type="ECO:0000259" key="7">
    <source>
        <dbReference type="PROSITE" id="PS50115"/>
    </source>
</evidence>
<dbReference type="PANTHER" id="PTHR46395:SF1">
    <property type="entry name" value="ADP-RIBOSYLATION FACTOR GTPASE-ACTIVATING PROTEIN 1"/>
    <property type="match status" value="1"/>
</dbReference>
<dbReference type="EMBL" id="CAJOAZ010000724">
    <property type="protein sequence ID" value="CAF3702978.1"/>
    <property type="molecule type" value="Genomic_DNA"/>
</dbReference>
<evidence type="ECO:0000256" key="4">
    <source>
        <dbReference type="ARBA" id="ARBA00022833"/>
    </source>
</evidence>
<dbReference type="Proteomes" id="UP000663844">
    <property type="component" value="Unassembled WGS sequence"/>
</dbReference>
<evidence type="ECO:0000256" key="6">
    <source>
        <dbReference type="SAM" id="MobiDB-lite"/>
    </source>
</evidence>
<proteinExistence type="predicted"/>
<dbReference type="Proteomes" id="UP000663845">
    <property type="component" value="Unassembled WGS sequence"/>
</dbReference>
<evidence type="ECO:0000313" key="8">
    <source>
        <dbReference type="EMBL" id="CAF1005450.1"/>
    </source>
</evidence>
<dbReference type="FunFam" id="1.10.220.150:FF:000014">
    <property type="entry name" value="ADP-ribosylation factor GTPase-activating protein"/>
    <property type="match status" value="1"/>
</dbReference>
<dbReference type="SUPFAM" id="SSF57863">
    <property type="entry name" value="ArfGap/RecO-like zinc finger"/>
    <property type="match status" value="1"/>
</dbReference>
<feature type="domain" description="Arf-GAP" evidence="7">
    <location>
        <begin position="7"/>
        <end position="125"/>
    </location>
</feature>
<dbReference type="SMART" id="SM00105">
    <property type="entry name" value="ArfGap"/>
    <property type="match status" value="1"/>
</dbReference>
<feature type="compositionally biased region" description="Low complexity" evidence="6">
    <location>
        <begin position="387"/>
        <end position="409"/>
    </location>
</feature>
<evidence type="ECO:0000256" key="1">
    <source>
        <dbReference type="ARBA" id="ARBA00022468"/>
    </source>
</evidence>
<evidence type="ECO:0000256" key="5">
    <source>
        <dbReference type="PROSITE-ProRule" id="PRU00288"/>
    </source>
</evidence>
<dbReference type="AlphaFoldDB" id="A0A814H5X6"/>
<accession>A0A814H5X6</accession>
<keyword evidence="2" id="KW-0479">Metal-binding</keyword>
<feature type="region of interest" description="Disordered" evidence="6">
    <location>
        <begin position="124"/>
        <end position="193"/>
    </location>
</feature>
<feature type="compositionally biased region" description="Polar residues" evidence="6">
    <location>
        <begin position="124"/>
        <end position="135"/>
    </location>
</feature>
<comment type="caution">
    <text evidence="8">The sequence shown here is derived from an EMBL/GenBank/DDBJ whole genome shotgun (WGS) entry which is preliminary data.</text>
</comment>
<dbReference type="Pfam" id="PF01412">
    <property type="entry name" value="ArfGap"/>
    <property type="match status" value="1"/>
</dbReference>
<dbReference type="GO" id="GO:0008270">
    <property type="term" value="F:zinc ion binding"/>
    <property type="evidence" value="ECO:0007669"/>
    <property type="project" value="UniProtKB-KW"/>
</dbReference>
<organism evidence="8 10">
    <name type="scientific">Adineta steineri</name>
    <dbReference type="NCBI Taxonomy" id="433720"/>
    <lineage>
        <taxon>Eukaryota</taxon>
        <taxon>Metazoa</taxon>
        <taxon>Spiralia</taxon>
        <taxon>Gnathifera</taxon>
        <taxon>Rotifera</taxon>
        <taxon>Eurotatoria</taxon>
        <taxon>Bdelloidea</taxon>
        <taxon>Adinetida</taxon>
        <taxon>Adinetidae</taxon>
        <taxon>Adineta</taxon>
    </lineage>
</organism>
<feature type="compositionally biased region" description="Low complexity" evidence="6">
    <location>
        <begin position="136"/>
        <end position="146"/>
    </location>
</feature>
<protein>
    <recommendedName>
        <fullName evidence="7">Arf-GAP domain-containing protein</fullName>
    </recommendedName>
</protein>
<dbReference type="GO" id="GO:0005096">
    <property type="term" value="F:GTPase activator activity"/>
    <property type="evidence" value="ECO:0007669"/>
    <property type="project" value="UniProtKB-KW"/>
</dbReference>
<gene>
    <name evidence="8" type="ORF">JYZ213_LOCUS16232</name>
    <name evidence="9" type="ORF">OXD698_LOCUS12414</name>
</gene>
<feature type="region of interest" description="Disordered" evidence="6">
    <location>
        <begin position="307"/>
        <end position="450"/>
    </location>
</feature>
<dbReference type="InterPro" id="IPR037278">
    <property type="entry name" value="ARFGAP/RecO"/>
</dbReference>
<sequence length="450" mass="49172">MASPRTRSVLKDLKLKDDNNICFECGALNPQWVSVSYGIFICLECSGKHRGLGVHLSFVRSVTMDKWKDLELEKMKAGGNRKAKDFLSSQPDYNANTMSLQQRYNSRAAALYRDKITTEAQGKTWSINSSPAQNHSSSYVSSSSSSLTEKPSRPTPTERPQYRASEQRSEDYSGGGGGYQNSGSNDQQYASGLGSGNPKYWGFGNTNYDASSERQASNPDLVGASLSNAAKWAGVAKDSVFSLSKTAANKATELTSKVTEQAKDGSLLTNVSSGVTTIASSMGKLGTKTWSDMQSLWSGADYHSGNREDQRLHNNNNYTDSNDWSSSYQQQSPSTNFNDNSSYHNTFNSLPTSNSYHQQQQSKSNNDVSNRGRDDSFESWLNDEPSSKPSASATRSTSSKKTGNTSSSKSKSESKPKPEPKAAPAPNLINFDDEKWAVDDDAGWESIDTK</sequence>
<dbReference type="PROSITE" id="PS50115">
    <property type="entry name" value="ARFGAP"/>
    <property type="match status" value="1"/>
</dbReference>
<reference evidence="8" key="1">
    <citation type="submission" date="2021-02" db="EMBL/GenBank/DDBJ databases">
        <authorList>
            <person name="Nowell W R."/>
        </authorList>
    </citation>
    <scope>NUCLEOTIDE SEQUENCE</scope>
</reference>
<dbReference type="PRINTS" id="PR00405">
    <property type="entry name" value="REVINTRACTNG"/>
</dbReference>
<dbReference type="GO" id="GO:0030100">
    <property type="term" value="P:regulation of endocytosis"/>
    <property type="evidence" value="ECO:0007669"/>
    <property type="project" value="TreeGrafter"/>
</dbReference>
<dbReference type="InterPro" id="IPR001164">
    <property type="entry name" value="ArfGAP_dom"/>
</dbReference>
<dbReference type="CDD" id="cd08830">
    <property type="entry name" value="ArfGap_ArfGap1"/>
    <property type="match status" value="1"/>
</dbReference>
<keyword evidence="1" id="KW-0343">GTPase activation</keyword>
<evidence type="ECO:0000256" key="2">
    <source>
        <dbReference type="ARBA" id="ARBA00022723"/>
    </source>
</evidence>
<dbReference type="Gene3D" id="1.10.220.150">
    <property type="entry name" value="Arf GTPase activating protein"/>
    <property type="match status" value="1"/>
</dbReference>
<evidence type="ECO:0000256" key="3">
    <source>
        <dbReference type="ARBA" id="ARBA00022771"/>
    </source>
</evidence>
<dbReference type="EMBL" id="CAJNOG010000145">
    <property type="protein sequence ID" value="CAF1005450.1"/>
    <property type="molecule type" value="Genomic_DNA"/>
</dbReference>
<dbReference type="GO" id="GO:0032012">
    <property type="term" value="P:regulation of ARF protein signal transduction"/>
    <property type="evidence" value="ECO:0007669"/>
    <property type="project" value="TreeGrafter"/>
</dbReference>